<dbReference type="InterPro" id="IPR006390">
    <property type="entry name" value="DHP_synth_dom"/>
</dbReference>
<feature type="domain" description="Pterin-binding" evidence="10">
    <location>
        <begin position="38"/>
        <end position="289"/>
    </location>
</feature>
<evidence type="ECO:0000313" key="11">
    <source>
        <dbReference type="EMBL" id="ARO87078.1"/>
    </source>
</evidence>
<dbReference type="CDD" id="cd00739">
    <property type="entry name" value="DHPS"/>
    <property type="match status" value="1"/>
</dbReference>
<dbReference type="KEGG" id="nlc:EBAPG3_004425"/>
<dbReference type="SUPFAM" id="SSF51717">
    <property type="entry name" value="Dihydropteroate synthetase-like"/>
    <property type="match status" value="1"/>
</dbReference>
<dbReference type="Proteomes" id="UP000012179">
    <property type="component" value="Chromosome"/>
</dbReference>
<comment type="catalytic activity">
    <reaction evidence="1">
        <text>(7,8-dihydropterin-6-yl)methyl diphosphate + 4-aminobenzoate = 7,8-dihydropteroate + diphosphate</text>
        <dbReference type="Rhea" id="RHEA:19949"/>
        <dbReference type="ChEBI" id="CHEBI:17836"/>
        <dbReference type="ChEBI" id="CHEBI:17839"/>
        <dbReference type="ChEBI" id="CHEBI:33019"/>
        <dbReference type="ChEBI" id="CHEBI:72950"/>
        <dbReference type="EC" id="2.5.1.15"/>
    </reaction>
</comment>
<dbReference type="InterPro" id="IPR011005">
    <property type="entry name" value="Dihydropteroate_synth-like_sf"/>
</dbReference>
<dbReference type="AlphaFoldDB" id="A0A1W6SMP3"/>
<evidence type="ECO:0000256" key="7">
    <source>
        <dbReference type="ARBA" id="ARBA00022842"/>
    </source>
</evidence>
<dbReference type="InterPro" id="IPR000489">
    <property type="entry name" value="Pterin-binding_dom"/>
</dbReference>
<dbReference type="Pfam" id="PF00809">
    <property type="entry name" value="Pterin_bind"/>
    <property type="match status" value="1"/>
</dbReference>
<dbReference type="EMBL" id="CP021106">
    <property type="protein sequence ID" value="ARO87078.1"/>
    <property type="molecule type" value="Genomic_DNA"/>
</dbReference>
<evidence type="ECO:0000313" key="12">
    <source>
        <dbReference type="Proteomes" id="UP000012179"/>
    </source>
</evidence>
<evidence type="ECO:0000256" key="3">
    <source>
        <dbReference type="ARBA" id="ARBA00004763"/>
    </source>
</evidence>
<accession>A0A1W6SMP3</accession>
<dbReference type="GO" id="GO:0004156">
    <property type="term" value="F:dihydropteroate synthase activity"/>
    <property type="evidence" value="ECO:0007669"/>
    <property type="project" value="UniProtKB-EC"/>
</dbReference>
<dbReference type="PROSITE" id="PS00793">
    <property type="entry name" value="DHPS_2"/>
    <property type="match status" value="1"/>
</dbReference>
<dbReference type="UniPathway" id="UPA00077">
    <property type="reaction ID" value="UER00156"/>
</dbReference>
<dbReference type="PANTHER" id="PTHR20941">
    <property type="entry name" value="FOLATE SYNTHESIS PROTEINS"/>
    <property type="match status" value="1"/>
</dbReference>
<evidence type="ECO:0000256" key="6">
    <source>
        <dbReference type="ARBA" id="ARBA00022723"/>
    </source>
</evidence>
<dbReference type="GO" id="GO:0046656">
    <property type="term" value="P:folic acid biosynthetic process"/>
    <property type="evidence" value="ECO:0007669"/>
    <property type="project" value="UniProtKB-KW"/>
</dbReference>
<evidence type="ECO:0000259" key="10">
    <source>
        <dbReference type="PROSITE" id="PS50972"/>
    </source>
</evidence>
<dbReference type="NCBIfam" id="TIGR01496">
    <property type="entry name" value="DHPS"/>
    <property type="match status" value="1"/>
</dbReference>
<evidence type="ECO:0000256" key="4">
    <source>
        <dbReference type="ARBA" id="ARBA00012458"/>
    </source>
</evidence>
<dbReference type="Gene3D" id="3.20.20.20">
    <property type="entry name" value="Dihydropteroate synthase-like"/>
    <property type="match status" value="1"/>
</dbReference>
<keyword evidence="6 9" id="KW-0479">Metal-binding</keyword>
<dbReference type="PROSITE" id="PS00792">
    <property type="entry name" value="DHPS_1"/>
    <property type="match status" value="1"/>
</dbReference>
<evidence type="ECO:0000256" key="2">
    <source>
        <dbReference type="ARBA" id="ARBA00001946"/>
    </source>
</evidence>
<name>A0A1W6SMP3_9PROT</name>
<dbReference type="GO" id="GO:0046654">
    <property type="term" value="P:tetrahydrofolate biosynthetic process"/>
    <property type="evidence" value="ECO:0007669"/>
    <property type="project" value="UniProtKB-UniPathway"/>
</dbReference>
<dbReference type="eggNOG" id="COG0294">
    <property type="taxonomic scope" value="Bacteria"/>
</dbReference>
<sequence length="297" mass="32099">MSRFIFVHAPVLPFPSSTNLFCFSFSLRQFQNLVSRHPLVMGIINVTPDSFSDGGLYASTESALRHAARLIEEGADLLDIGGESTRPGGIPIGVQEELHRIISVVRALTSMNIPVSVDTSKPEVMRAAIEAGAVMINDVNALRAPGALKAIVEGGVAACLMHMRGDPLSMQVNPRYDDVVAEVKDFLLQRLNAAQAAGIPREKLVIDPGFGFGKTLDHNIELLRHLDRFMDMGVPVLVGLSRKSMLGKITGTEVGDRIHASVAAALLARAKGARILRVHDVKATRDALAVYETVNMF</sequence>
<protein>
    <recommendedName>
        <fullName evidence="4 9">Dihydropteroate synthase</fullName>
        <shortName evidence="9">DHPS</shortName>
        <ecNumber evidence="4 9">2.5.1.15</ecNumber>
    </recommendedName>
    <alternativeName>
        <fullName evidence="9">Dihydropteroate pyrophosphorylase</fullName>
    </alternativeName>
</protein>
<comment type="pathway">
    <text evidence="3 9">Cofactor biosynthesis; tetrahydrofolate biosynthesis; 7,8-dihydrofolate from 2-amino-4-hydroxy-6-hydroxymethyl-7,8-dihydropteridine diphosphate and 4-aminobenzoate: step 1/2.</text>
</comment>
<keyword evidence="7 9" id="KW-0460">Magnesium</keyword>
<dbReference type="GO" id="GO:0005829">
    <property type="term" value="C:cytosol"/>
    <property type="evidence" value="ECO:0007669"/>
    <property type="project" value="TreeGrafter"/>
</dbReference>
<dbReference type="InterPro" id="IPR045031">
    <property type="entry name" value="DHP_synth-like"/>
</dbReference>
<keyword evidence="5 9" id="KW-0808">Transferase</keyword>
<dbReference type="PANTHER" id="PTHR20941:SF1">
    <property type="entry name" value="FOLIC ACID SYNTHESIS PROTEIN FOL1"/>
    <property type="match status" value="1"/>
</dbReference>
<gene>
    <name evidence="11" type="ORF">EBAPG3_004425</name>
</gene>
<evidence type="ECO:0000256" key="5">
    <source>
        <dbReference type="ARBA" id="ARBA00022679"/>
    </source>
</evidence>
<evidence type="ECO:0000256" key="8">
    <source>
        <dbReference type="ARBA" id="ARBA00022909"/>
    </source>
</evidence>
<keyword evidence="8 9" id="KW-0289">Folate biosynthesis</keyword>
<reference evidence="11 12" key="1">
    <citation type="journal article" date="2015" name="Int. J. Syst. Evol. Microbiol.">
        <title>Nitrosospira lacus sp. nov., a psychrotolerant, ammonia-oxidizing bacterium from sandy lake sediment.</title>
        <authorList>
            <person name="Urakawa H."/>
            <person name="Garcia J.C."/>
            <person name="Nielsen J.L."/>
            <person name="Le V.Q."/>
            <person name="Kozlowski J.A."/>
            <person name="Stein L.Y."/>
            <person name="Lim C.K."/>
            <person name="Pommerening-Roser A."/>
            <person name="Martens-Habbena W."/>
            <person name="Stahl D.A."/>
            <person name="Klotz M.G."/>
        </authorList>
    </citation>
    <scope>NUCLEOTIDE SEQUENCE [LARGE SCALE GENOMIC DNA]</scope>
    <source>
        <strain evidence="11 12">APG3</strain>
    </source>
</reference>
<comment type="cofactor">
    <cofactor evidence="2 9">
        <name>Mg(2+)</name>
        <dbReference type="ChEBI" id="CHEBI:18420"/>
    </cofactor>
</comment>
<evidence type="ECO:0000256" key="9">
    <source>
        <dbReference type="RuleBase" id="RU361205"/>
    </source>
</evidence>
<dbReference type="GO" id="GO:0046872">
    <property type="term" value="F:metal ion binding"/>
    <property type="evidence" value="ECO:0007669"/>
    <property type="project" value="UniProtKB-KW"/>
</dbReference>
<comment type="function">
    <text evidence="9">Catalyzes the condensation of para-aminobenzoate (pABA) with 6-hydroxymethyl-7,8-dihydropterin diphosphate (DHPt-PP) to form 7,8-dihydropteroate (H2Pte), the immediate precursor of folate derivatives.</text>
</comment>
<proteinExistence type="inferred from homology"/>
<keyword evidence="12" id="KW-1185">Reference proteome</keyword>
<dbReference type="PROSITE" id="PS50972">
    <property type="entry name" value="PTERIN_BINDING"/>
    <property type="match status" value="1"/>
</dbReference>
<dbReference type="EC" id="2.5.1.15" evidence="4 9"/>
<evidence type="ECO:0000256" key="1">
    <source>
        <dbReference type="ARBA" id="ARBA00000012"/>
    </source>
</evidence>
<organism evidence="11 12">
    <name type="scientific">Nitrosospira lacus</name>
    <dbReference type="NCBI Taxonomy" id="1288494"/>
    <lineage>
        <taxon>Bacteria</taxon>
        <taxon>Pseudomonadati</taxon>
        <taxon>Pseudomonadota</taxon>
        <taxon>Betaproteobacteria</taxon>
        <taxon>Nitrosomonadales</taxon>
        <taxon>Nitrosomonadaceae</taxon>
        <taxon>Nitrosospira</taxon>
    </lineage>
</organism>
<comment type="similarity">
    <text evidence="9">Belongs to the DHPS family.</text>
</comment>